<keyword evidence="3" id="KW-1185">Reference proteome</keyword>
<feature type="compositionally biased region" description="Basic and acidic residues" evidence="1">
    <location>
        <begin position="1"/>
        <end position="13"/>
    </location>
</feature>
<gene>
    <name evidence="2" type="ORF">IRJ41_005493</name>
</gene>
<organism evidence="2 3">
    <name type="scientific">Triplophysa rosa</name>
    <name type="common">Cave loach</name>
    <dbReference type="NCBI Taxonomy" id="992332"/>
    <lineage>
        <taxon>Eukaryota</taxon>
        <taxon>Metazoa</taxon>
        <taxon>Chordata</taxon>
        <taxon>Craniata</taxon>
        <taxon>Vertebrata</taxon>
        <taxon>Euteleostomi</taxon>
        <taxon>Actinopterygii</taxon>
        <taxon>Neopterygii</taxon>
        <taxon>Teleostei</taxon>
        <taxon>Ostariophysi</taxon>
        <taxon>Cypriniformes</taxon>
        <taxon>Nemacheilidae</taxon>
        <taxon>Triplophysa</taxon>
    </lineage>
</organism>
<comment type="caution">
    <text evidence="2">The sequence shown here is derived from an EMBL/GenBank/DDBJ whole genome shotgun (WGS) entry which is preliminary data.</text>
</comment>
<feature type="region of interest" description="Disordered" evidence="1">
    <location>
        <begin position="1"/>
        <end position="52"/>
    </location>
</feature>
<dbReference type="EMBL" id="JAFHDT010000014">
    <property type="protein sequence ID" value="KAI7800531.1"/>
    <property type="molecule type" value="Genomic_DNA"/>
</dbReference>
<dbReference type="AlphaFoldDB" id="A0A9W7TPN6"/>
<sequence length="84" mass="9145">MDSDRRNEAKTGQDEQPAQENSSKHNNSKPGRQKQTYRAKISPGKIRSLSSMSVRYRNSSGPVLVNGGPGTLHPPGLLLLKMAS</sequence>
<evidence type="ECO:0000256" key="1">
    <source>
        <dbReference type="SAM" id="MobiDB-lite"/>
    </source>
</evidence>
<reference evidence="2" key="1">
    <citation type="submission" date="2021-02" db="EMBL/GenBank/DDBJ databases">
        <title>Comparative genomics reveals that relaxation of natural selection precedes convergent phenotypic evolution of cavefish.</title>
        <authorList>
            <person name="Peng Z."/>
        </authorList>
    </citation>
    <scope>NUCLEOTIDE SEQUENCE</scope>
    <source>
        <tissue evidence="2">Muscle</tissue>
    </source>
</reference>
<proteinExistence type="predicted"/>
<feature type="compositionally biased region" description="Polar residues" evidence="1">
    <location>
        <begin position="14"/>
        <end position="30"/>
    </location>
</feature>
<evidence type="ECO:0000313" key="3">
    <source>
        <dbReference type="Proteomes" id="UP001059041"/>
    </source>
</evidence>
<name>A0A9W7TPN6_TRIRA</name>
<protein>
    <submittedName>
        <fullName evidence="2">Uncharacterized protein</fullName>
    </submittedName>
</protein>
<dbReference type="Proteomes" id="UP001059041">
    <property type="component" value="Linkage Group LG14"/>
</dbReference>
<accession>A0A9W7TPN6</accession>
<evidence type="ECO:0000313" key="2">
    <source>
        <dbReference type="EMBL" id="KAI7800531.1"/>
    </source>
</evidence>